<dbReference type="STRING" id="28066.RF819_02705"/>
<dbReference type="InterPro" id="IPR023346">
    <property type="entry name" value="Lysozyme-like_dom_sf"/>
</dbReference>
<evidence type="ECO:0008006" key="3">
    <source>
        <dbReference type="Google" id="ProtNLM"/>
    </source>
</evidence>
<dbReference type="OrthoDB" id="1491023at2"/>
<dbReference type="SUPFAM" id="SSF53955">
    <property type="entry name" value="Lysozyme-like"/>
    <property type="match status" value="1"/>
</dbReference>
<dbReference type="Proteomes" id="UP000190750">
    <property type="component" value="Unassembled WGS sequence"/>
</dbReference>
<evidence type="ECO:0000313" key="1">
    <source>
        <dbReference type="EMBL" id="OOV05759.1"/>
    </source>
</evidence>
<sequence length="210" mass="23603">MTPSELIHMGVRADRAATYAPLLAMAMPEFGIDTLLRKKMFLPQVLHESMMLRCTTELWGAEPTAAQSTYERDFSQSWGPGLQRGDRNYKAFNLGNSQPGDGKRYRGHGLLQSTGRYNHAKARDRLRARLPNHNVPDFEQDPEALALPLWAVLSACDFWEAHNLNYWADLGDVDGVSDVINRGKKTEIKGDANGFKERLALFRVADEVLA</sequence>
<organism evidence="1 2">
    <name type="scientific">Rhodoferax fermentans</name>
    <dbReference type="NCBI Taxonomy" id="28066"/>
    <lineage>
        <taxon>Bacteria</taxon>
        <taxon>Pseudomonadati</taxon>
        <taxon>Pseudomonadota</taxon>
        <taxon>Betaproteobacteria</taxon>
        <taxon>Burkholderiales</taxon>
        <taxon>Comamonadaceae</taxon>
        <taxon>Rhodoferax</taxon>
    </lineage>
</organism>
<dbReference type="AlphaFoldDB" id="A0A1T1ANS5"/>
<reference evidence="1 2" key="1">
    <citation type="submission" date="2017-01" db="EMBL/GenBank/DDBJ databases">
        <title>Genome sequencing of Rhodoferax fermentans JCM 7819.</title>
        <authorList>
            <person name="Kim Y.J."/>
            <person name="Farh M.E.-A."/>
            <person name="Yang D.-C."/>
        </authorList>
    </citation>
    <scope>NUCLEOTIDE SEQUENCE [LARGE SCALE GENOMIC DNA]</scope>
    <source>
        <strain evidence="1 2">JCM 7819</strain>
    </source>
</reference>
<evidence type="ECO:0000313" key="2">
    <source>
        <dbReference type="Proteomes" id="UP000190750"/>
    </source>
</evidence>
<name>A0A1T1ANS5_RHOFE</name>
<dbReference type="EMBL" id="MTJN01000002">
    <property type="protein sequence ID" value="OOV05759.1"/>
    <property type="molecule type" value="Genomic_DNA"/>
</dbReference>
<keyword evidence="2" id="KW-1185">Reference proteome</keyword>
<dbReference type="Gene3D" id="1.10.530.10">
    <property type="match status" value="1"/>
</dbReference>
<protein>
    <recommendedName>
        <fullName evidence="3">Glycoside hydrolase family 19 catalytic domain-containing protein</fullName>
    </recommendedName>
</protein>
<comment type="caution">
    <text evidence="1">The sequence shown here is derived from an EMBL/GenBank/DDBJ whole genome shotgun (WGS) entry which is preliminary data.</text>
</comment>
<proteinExistence type="predicted"/>
<gene>
    <name evidence="1" type="ORF">RF819_02705</name>
</gene>
<accession>A0A1T1ANS5</accession>
<dbReference type="RefSeq" id="WP_143541568.1">
    <property type="nucleotide sequence ID" value="NZ_MTJN01000002.1"/>
</dbReference>